<reference evidence="2 3" key="1">
    <citation type="journal article" date="2016" name="Nat. Commun.">
        <title>Thousands of microbial genomes shed light on interconnected biogeochemical processes in an aquifer system.</title>
        <authorList>
            <person name="Anantharaman K."/>
            <person name="Brown C.T."/>
            <person name="Hug L.A."/>
            <person name="Sharon I."/>
            <person name="Castelle C.J."/>
            <person name="Probst A.J."/>
            <person name="Thomas B.C."/>
            <person name="Singh A."/>
            <person name="Wilkins M.J."/>
            <person name="Karaoz U."/>
            <person name="Brodie E.L."/>
            <person name="Williams K.H."/>
            <person name="Hubbard S.S."/>
            <person name="Banfield J.F."/>
        </authorList>
    </citation>
    <scope>NUCLEOTIDE SEQUENCE [LARGE SCALE GENOMIC DNA]</scope>
</reference>
<comment type="caution">
    <text evidence="2">The sequence shown here is derived from an EMBL/GenBank/DDBJ whole genome shotgun (WGS) entry which is preliminary data.</text>
</comment>
<dbReference type="EMBL" id="MGAD01000001">
    <property type="protein sequence ID" value="OGK38953.1"/>
    <property type="molecule type" value="Genomic_DNA"/>
</dbReference>
<evidence type="ECO:0000313" key="2">
    <source>
        <dbReference type="EMBL" id="OGK38953.1"/>
    </source>
</evidence>
<dbReference type="InterPro" id="IPR036086">
    <property type="entry name" value="ParB/Sulfiredoxin_sf"/>
</dbReference>
<dbReference type="Proteomes" id="UP000178076">
    <property type="component" value="Unassembled WGS sequence"/>
</dbReference>
<sequence length="396" mass="44071">MSSGVGSEWAANESIIASVLAKRRDEYTREEEAYLNTLPAAVLIERGIPYERVEIIPLASVLTEQSLVDDEHARDLGNSMLGRRGQLSPIVVRARFDESGRIVYDIVDGFHRSNGAKGTGKDDIEANVMYHCSDEEMYDLRILAASSVRSVQFPRLVEWMTRSFQTTLWAQQGMTIAQAFGYAVSRSTFSSSSPDVQADMAELQNWVRAKCQLWGHGIPSVFQLLTLNMRAEPGLMRAIRSVGGGRDRTGVVTKGKLAAIADLFPGERNHRLQVLIMEVVLQRRYNARETEVYAARVRGKIQSSMTEPQIRKLLAGIRHDEVQESGDRSSVLVEGPPQTRAAEQKKPPATTRDYDLEADEGVEQADPWDMLEPTDEDLEVIEGHKKGGGNAQYCTS</sequence>
<proteinExistence type="predicted"/>
<accession>A0A1F7I6G3</accession>
<dbReference type="SUPFAM" id="SSF110849">
    <property type="entry name" value="ParB/Sulfiredoxin"/>
    <property type="match status" value="1"/>
</dbReference>
<feature type="region of interest" description="Disordered" evidence="1">
    <location>
        <begin position="321"/>
        <end position="396"/>
    </location>
</feature>
<evidence type="ECO:0000256" key="1">
    <source>
        <dbReference type="SAM" id="MobiDB-lite"/>
    </source>
</evidence>
<evidence type="ECO:0000313" key="3">
    <source>
        <dbReference type="Proteomes" id="UP000178076"/>
    </source>
</evidence>
<protein>
    <submittedName>
        <fullName evidence="2">Uncharacterized protein</fullName>
    </submittedName>
</protein>
<gene>
    <name evidence="2" type="ORF">A3F32_02370</name>
</gene>
<dbReference type="Gene3D" id="3.90.1530.30">
    <property type="match status" value="1"/>
</dbReference>
<name>A0A1F7I6G3_9BACT</name>
<organism evidence="2 3">
    <name type="scientific">Candidatus Roizmanbacteria bacterium RIFCSPHIGHO2_12_FULL_42_10</name>
    <dbReference type="NCBI Taxonomy" id="1802053"/>
    <lineage>
        <taxon>Bacteria</taxon>
        <taxon>Candidatus Roizmaniibacteriota</taxon>
    </lineage>
</organism>
<dbReference type="AlphaFoldDB" id="A0A1F7I6G3"/>